<dbReference type="EMBL" id="CP009618">
    <property type="protein sequence ID" value="AIW21439.1"/>
    <property type="molecule type" value="Genomic_DNA"/>
</dbReference>
<dbReference type="Pfam" id="PF24697">
    <property type="entry name" value="DUF7661"/>
    <property type="match status" value="1"/>
</dbReference>
<dbReference type="AlphaFoldDB" id="A0AAN0SF56"/>
<organism evidence="2 3">
    <name type="scientific">Vibrio coralliilyticus</name>
    <dbReference type="NCBI Taxonomy" id="190893"/>
    <lineage>
        <taxon>Bacteria</taxon>
        <taxon>Pseudomonadati</taxon>
        <taxon>Pseudomonadota</taxon>
        <taxon>Gammaproteobacteria</taxon>
        <taxon>Vibrionales</taxon>
        <taxon>Vibrionaceae</taxon>
        <taxon>Vibrio</taxon>
    </lineage>
</organism>
<accession>A0AAN0SF56</accession>
<protein>
    <recommendedName>
        <fullName evidence="1">DUF7661 domain-containing protein</fullName>
    </recommendedName>
</protein>
<keyword evidence="3" id="KW-1185">Reference proteome</keyword>
<dbReference type="RefSeq" id="WP_043010388.1">
    <property type="nucleotide sequence ID" value="NZ_CP009618.1"/>
</dbReference>
<reference evidence="2 3" key="1">
    <citation type="submission" date="2014-10" db="EMBL/GenBank/DDBJ databases">
        <title>The Complete Genome Sequence for the Shellfish Pathogen Vibrio coralliilyticus RE98 Isolated from a Shellfish Hatchery.</title>
        <authorList>
            <person name="Richards G.P."/>
            <person name="Bono J.L."/>
            <person name="Watson M.A."/>
            <person name="Needleman D.S."/>
        </authorList>
    </citation>
    <scope>NUCLEOTIDE SEQUENCE [LARGE SCALE GENOMIC DNA]</scope>
    <source>
        <strain evidence="2 3">RE98</strain>
    </source>
</reference>
<proteinExistence type="predicted"/>
<gene>
    <name evidence="2" type="ORF">IX92_20765</name>
</gene>
<name>A0AAN0SF56_9VIBR</name>
<dbReference type="Proteomes" id="UP000030081">
    <property type="component" value="Chromosome 2"/>
</dbReference>
<evidence type="ECO:0000259" key="1">
    <source>
        <dbReference type="Pfam" id="PF24697"/>
    </source>
</evidence>
<feature type="domain" description="DUF7661" evidence="1">
    <location>
        <begin position="3"/>
        <end position="71"/>
    </location>
</feature>
<dbReference type="KEGG" id="vcy:IX92_20765"/>
<dbReference type="InterPro" id="IPR056078">
    <property type="entry name" value="DUF7661"/>
</dbReference>
<evidence type="ECO:0000313" key="3">
    <source>
        <dbReference type="Proteomes" id="UP000030081"/>
    </source>
</evidence>
<evidence type="ECO:0000313" key="2">
    <source>
        <dbReference type="EMBL" id="AIW21439.1"/>
    </source>
</evidence>
<sequence>MRILFDVFGTKMSVERRDDEWILYRESETGMRVKIYDVYIPSELAENELLTFLDDMYHEHATATQTKVIRLK</sequence>